<keyword evidence="6" id="KW-1185">Reference proteome</keyword>
<dbReference type="PANTHER" id="PTHR13102">
    <property type="entry name" value="NUCLEOLAR PROTEIN 9"/>
    <property type="match status" value="1"/>
</dbReference>
<dbReference type="GO" id="GO:0000447">
    <property type="term" value="P:endonucleolytic cleavage in ITS1 to separate SSU-rRNA from 5.8S rRNA and LSU-rRNA from tricistronic rRNA transcript (SSU-rRNA, 5.8S rRNA, LSU-rRNA)"/>
    <property type="evidence" value="ECO:0007669"/>
    <property type="project" value="TreeGrafter"/>
</dbReference>
<dbReference type="GO" id="GO:0000480">
    <property type="term" value="P:endonucleolytic cleavage in 5'-ETS of tricistronic rRNA transcript (SSU-rRNA, 5.8S rRNA, LSU-rRNA)"/>
    <property type="evidence" value="ECO:0007669"/>
    <property type="project" value="TreeGrafter"/>
</dbReference>
<evidence type="ECO:0000256" key="3">
    <source>
        <dbReference type="PROSITE-ProRule" id="PRU00317"/>
    </source>
</evidence>
<feature type="repeat" description="Pumilio" evidence="3">
    <location>
        <begin position="404"/>
        <end position="441"/>
    </location>
</feature>
<dbReference type="Pfam" id="PF22493">
    <property type="entry name" value="PUF_NOP9"/>
    <property type="match status" value="2"/>
</dbReference>
<feature type="region of interest" description="Disordered" evidence="4">
    <location>
        <begin position="552"/>
        <end position="647"/>
    </location>
</feature>
<feature type="compositionally biased region" description="Polar residues" evidence="4">
    <location>
        <begin position="687"/>
        <end position="703"/>
    </location>
</feature>
<dbReference type="GO" id="GO:0000472">
    <property type="term" value="P:endonucleolytic cleavage to generate mature 5'-end of SSU-rRNA from (SSU-rRNA, 5.8S rRNA, LSU-rRNA)"/>
    <property type="evidence" value="ECO:0007669"/>
    <property type="project" value="TreeGrafter"/>
</dbReference>
<dbReference type="PANTHER" id="PTHR13102:SF0">
    <property type="entry name" value="NUCLEOLAR PROTEIN 9"/>
    <property type="match status" value="1"/>
</dbReference>
<feature type="compositionally biased region" description="Polar residues" evidence="4">
    <location>
        <begin position="607"/>
        <end position="617"/>
    </location>
</feature>
<dbReference type="GO" id="GO:0005730">
    <property type="term" value="C:nucleolus"/>
    <property type="evidence" value="ECO:0007669"/>
    <property type="project" value="TreeGrafter"/>
</dbReference>
<dbReference type="SUPFAM" id="SSF48371">
    <property type="entry name" value="ARM repeat"/>
    <property type="match status" value="2"/>
</dbReference>
<evidence type="ECO:0000313" key="6">
    <source>
        <dbReference type="Proteomes" id="UP001054889"/>
    </source>
</evidence>
<feature type="compositionally biased region" description="Polar residues" evidence="4">
    <location>
        <begin position="14"/>
        <end position="30"/>
    </location>
</feature>
<sequence length="738" mass="81946">MVCFGSKAIRPKGNRQNDYLNESFDNNSLNKRGRKDKGEKPRKGGSGSSKKQSAEKPMNGQRKHKKGDDQRKGKGRREECRSESSGSLKNRNVLPSSETSKPVQNVLRKRVDPETAKYFTEISNLFDNKEIDLDERSAICANALEETKGKELELTTDAVISHILQTLIEGCELEQLCTFLLNCTESFPVIATDKSGSHVAEAALKSLAAHLEDDASRPIIEDILNRICKVIAADATNVMSSCYGSHVLRTLLCLCKGVPLDSLQNFHTTKRSAVLAERLSCGSNQLGGHGPQKFENGFIDVFKSFVRRMLHHVKNDIATLCVDKNSSLVLQTALRLSSGDDDELHHMISILLGYDEDDTIHKNDYSEKKSEIVYLLEETAYSHLLEVIVEVAPDELRNGMLAGTLRGELFAISSHHCGNYVVQALISSAKTSDQASQALAAALIPDSESSDSIVAYILFLEDFLREGSHWKWPLGAKMSVLGCLMLQSIFQYPHQYIRQYVASLLAMEGDWILQISKDSGGSRVLEAFLCSSATTKRKFKVFAKYTRRPDQWRASQTSKETTQRKFQMEFGSNSKPVGQSIEDLFSSQTHNKKRKQKDKTDIIIEDSNASKQDFSQRGKNKRLKPTKTTFEDGSSSKTHASEGASTSGSMAFLKGFSKRKSPGFLSDRPGLKKQKHIRPVPGKSDSNKLAQDSTSMPFLKNTGRQKQSIAELADLAGKEKLTAAEVRKLLKPEMSGKT</sequence>
<accession>A0AAV5BFB9</accession>
<keyword evidence="2" id="KW-0810">Translation regulation</keyword>
<organism evidence="5 6">
    <name type="scientific">Eleusine coracana subsp. coracana</name>
    <dbReference type="NCBI Taxonomy" id="191504"/>
    <lineage>
        <taxon>Eukaryota</taxon>
        <taxon>Viridiplantae</taxon>
        <taxon>Streptophyta</taxon>
        <taxon>Embryophyta</taxon>
        <taxon>Tracheophyta</taxon>
        <taxon>Spermatophyta</taxon>
        <taxon>Magnoliopsida</taxon>
        <taxon>Liliopsida</taxon>
        <taxon>Poales</taxon>
        <taxon>Poaceae</taxon>
        <taxon>PACMAD clade</taxon>
        <taxon>Chloridoideae</taxon>
        <taxon>Cynodonteae</taxon>
        <taxon>Eleusininae</taxon>
        <taxon>Eleusine</taxon>
    </lineage>
</organism>
<keyword evidence="1" id="KW-0677">Repeat</keyword>
<dbReference type="Proteomes" id="UP001054889">
    <property type="component" value="Unassembled WGS sequence"/>
</dbReference>
<evidence type="ECO:0000256" key="2">
    <source>
        <dbReference type="ARBA" id="ARBA00022845"/>
    </source>
</evidence>
<dbReference type="GO" id="GO:0003723">
    <property type="term" value="F:RNA binding"/>
    <property type="evidence" value="ECO:0007669"/>
    <property type="project" value="InterPro"/>
</dbReference>
<feature type="region of interest" description="Disordered" evidence="4">
    <location>
        <begin position="1"/>
        <end position="108"/>
    </location>
</feature>
<dbReference type="EMBL" id="BQKI01000001">
    <property type="protein sequence ID" value="GJM84438.1"/>
    <property type="molecule type" value="Genomic_DNA"/>
</dbReference>
<dbReference type="GO" id="GO:0000056">
    <property type="term" value="P:ribosomal small subunit export from nucleus"/>
    <property type="evidence" value="ECO:0007669"/>
    <property type="project" value="TreeGrafter"/>
</dbReference>
<comment type="caution">
    <text evidence="5">The sequence shown here is derived from an EMBL/GenBank/DDBJ whole genome shotgun (WGS) entry which is preliminary data.</text>
</comment>
<reference evidence="5" key="1">
    <citation type="journal article" date="2018" name="DNA Res.">
        <title>Multiple hybrid de novo genome assembly of finger millet, an orphan allotetraploid crop.</title>
        <authorList>
            <person name="Hatakeyama M."/>
            <person name="Aluri S."/>
            <person name="Balachadran M.T."/>
            <person name="Sivarajan S.R."/>
            <person name="Patrignani A."/>
            <person name="Gruter S."/>
            <person name="Poveda L."/>
            <person name="Shimizu-Inatsugi R."/>
            <person name="Baeten J."/>
            <person name="Francoijs K.J."/>
            <person name="Nataraja K.N."/>
            <person name="Reddy Y.A.N."/>
            <person name="Phadnis S."/>
            <person name="Ravikumar R.L."/>
            <person name="Schlapbach R."/>
            <person name="Sreeman S.M."/>
            <person name="Shimizu K.K."/>
        </authorList>
    </citation>
    <scope>NUCLEOTIDE SEQUENCE</scope>
</reference>
<feature type="compositionally biased region" description="Polar residues" evidence="4">
    <location>
        <begin position="626"/>
        <end position="647"/>
    </location>
</feature>
<evidence type="ECO:0000256" key="1">
    <source>
        <dbReference type="ARBA" id="ARBA00022737"/>
    </source>
</evidence>
<dbReference type="InterPro" id="IPR011989">
    <property type="entry name" value="ARM-like"/>
</dbReference>
<name>A0AAV5BFB9_ELECO</name>
<dbReference type="InterPro" id="IPR016024">
    <property type="entry name" value="ARM-type_fold"/>
</dbReference>
<evidence type="ECO:0000313" key="5">
    <source>
        <dbReference type="EMBL" id="GJM84438.1"/>
    </source>
</evidence>
<dbReference type="GO" id="GO:0006417">
    <property type="term" value="P:regulation of translation"/>
    <property type="evidence" value="ECO:0007669"/>
    <property type="project" value="UniProtKB-KW"/>
</dbReference>
<feature type="region of interest" description="Disordered" evidence="4">
    <location>
        <begin position="659"/>
        <end position="703"/>
    </location>
</feature>
<gene>
    <name evidence="5" type="primary">ga00106</name>
    <name evidence="5" type="ORF">PR202_ga00106</name>
</gene>
<evidence type="ECO:0000256" key="4">
    <source>
        <dbReference type="SAM" id="MobiDB-lite"/>
    </source>
</evidence>
<dbReference type="AlphaFoldDB" id="A0AAV5BFB9"/>
<proteinExistence type="predicted"/>
<dbReference type="SMART" id="SM00025">
    <property type="entry name" value="Pumilio"/>
    <property type="match status" value="4"/>
</dbReference>
<reference evidence="5" key="2">
    <citation type="submission" date="2021-12" db="EMBL/GenBank/DDBJ databases">
        <title>Resequencing data analysis of finger millet.</title>
        <authorList>
            <person name="Hatakeyama M."/>
            <person name="Aluri S."/>
            <person name="Balachadran M.T."/>
            <person name="Sivarajan S.R."/>
            <person name="Poveda L."/>
            <person name="Shimizu-Inatsugi R."/>
            <person name="Schlapbach R."/>
            <person name="Sreeman S.M."/>
            <person name="Shimizu K.K."/>
        </authorList>
    </citation>
    <scope>NUCLEOTIDE SEQUENCE</scope>
</reference>
<dbReference type="PROSITE" id="PS50302">
    <property type="entry name" value="PUM"/>
    <property type="match status" value="1"/>
</dbReference>
<dbReference type="Gene3D" id="1.25.10.10">
    <property type="entry name" value="Leucine-rich Repeat Variant"/>
    <property type="match status" value="1"/>
</dbReference>
<dbReference type="InterPro" id="IPR040000">
    <property type="entry name" value="NOP9"/>
</dbReference>
<dbReference type="InterPro" id="IPR001313">
    <property type="entry name" value="Pumilio_RNA-bd_rpt"/>
</dbReference>
<feature type="compositionally biased region" description="Polar residues" evidence="4">
    <location>
        <begin position="88"/>
        <end position="103"/>
    </location>
</feature>
<protein>
    <submittedName>
        <fullName evidence="5">Uncharacterized protein</fullName>
    </submittedName>
</protein>
<dbReference type="GO" id="GO:0030688">
    <property type="term" value="C:preribosome, small subunit precursor"/>
    <property type="evidence" value="ECO:0007669"/>
    <property type="project" value="TreeGrafter"/>
</dbReference>
<feature type="compositionally biased region" description="Basic and acidic residues" evidence="4">
    <location>
        <begin position="66"/>
        <end position="82"/>
    </location>
</feature>
<dbReference type="GO" id="GO:0030686">
    <property type="term" value="C:90S preribosome"/>
    <property type="evidence" value="ECO:0007669"/>
    <property type="project" value="TreeGrafter"/>
</dbReference>